<dbReference type="EMBL" id="AKHW03006646">
    <property type="protein sequence ID" value="KYO19239.1"/>
    <property type="molecule type" value="Genomic_DNA"/>
</dbReference>
<comment type="caution">
    <text evidence="1">The sequence shown here is derived from an EMBL/GenBank/DDBJ whole genome shotgun (WGS) entry which is preliminary data.</text>
</comment>
<evidence type="ECO:0000313" key="2">
    <source>
        <dbReference type="Proteomes" id="UP000050525"/>
    </source>
</evidence>
<sequence length="74" mass="8534">MSLSSQFGVHRDHCPTRKELHCLQLHRDFLGQRVASPGLEKRDLQWVVKPRCLGTPCMEAHMKDKKGEEVLPLQ</sequence>
<name>A0A151M3Y8_ALLMI</name>
<reference evidence="1 2" key="1">
    <citation type="journal article" date="2012" name="Genome Biol.">
        <title>Sequencing three crocodilian genomes to illuminate the evolution of archosaurs and amniotes.</title>
        <authorList>
            <person name="St John J.A."/>
            <person name="Braun E.L."/>
            <person name="Isberg S.R."/>
            <person name="Miles L.G."/>
            <person name="Chong A.Y."/>
            <person name="Gongora J."/>
            <person name="Dalzell P."/>
            <person name="Moran C."/>
            <person name="Bed'hom B."/>
            <person name="Abzhanov A."/>
            <person name="Burgess S.C."/>
            <person name="Cooksey A.M."/>
            <person name="Castoe T.A."/>
            <person name="Crawford N.G."/>
            <person name="Densmore L.D."/>
            <person name="Drew J.C."/>
            <person name="Edwards S.V."/>
            <person name="Faircloth B.C."/>
            <person name="Fujita M.K."/>
            <person name="Greenwold M.J."/>
            <person name="Hoffmann F.G."/>
            <person name="Howard J.M."/>
            <person name="Iguchi T."/>
            <person name="Janes D.E."/>
            <person name="Khan S.Y."/>
            <person name="Kohno S."/>
            <person name="de Koning A.J."/>
            <person name="Lance S.L."/>
            <person name="McCarthy F.M."/>
            <person name="McCormack J.E."/>
            <person name="Merchant M.E."/>
            <person name="Peterson D.G."/>
            <person name="Pollock D.D."/>
            <person name="Pourmand N."/>
            <person name="Raney B.J."/>
            <person name="Roessler K.A."/>
            <person name="Sanford J.R."/>
            <person name="Sawyer R.H."/>
            <person name="Schmidt C.J."/>
            <person name="Triplett E.W."/>
            <person name="Tuberville T.D."/>
            <person name="Venegas-Anaya M."/>
            <person name="Howard J.T."/>
            <person name="Jarvis E.D."/>
            <person name="Guillette L.J.Jr."/>
            <person name="Glenn T.C."/>
            <person name="Green R.E."/>
            <person name="Ray D.A."/>
        </authorList>
    </citation>
    <scope>NUCLEOTIDE SEQUENCE [LARGE SCALE GENOMIC DNA]</scope>
    <source>
        <strain evidence="1">KSC_2009_1</strain>
    </source>
</reference>
<dbReference type="Proteomes" id="UP000050525">
    <property type="component" value="Unassembled WGS sequence"/>
</dbReference>
<organism evidence="1 2">
    <name type="scientific">Alligator mississippiensis</name>
    <name type="common">American alligator</name>
    <dbReference type="NCBI Taxonomy" id="8496"/>
    <lineage>
        <taxon>Eukaryota</taxon>
        <taxon>Metazoa</taxon>
        <taxon>Chordata</taxon>
        <taxon>Craniata</taxon>
        <taxon>Vertebrata</taxon>
        <taxon>Euteleostomi</taxon>
        <taxon>Archelosauria</taxon>
        <taxon>Archosauria</taxon>
        <taxon>Crocodylia</taxon>
        <taxon>Alligatoridae</taxon>
        <taxon>Alligatorinae</taxon>
        <taxon>Alligator</taxon>
    </lineage>
</organism>
<proteinExistence type="predicted"/>
<evidence type="ECO:0000313" key="1">
    <source>
        <dbReference type="EMBL" id="KYO19239.1"/>
    </source>
</evidence>
<accession>A0A151M3Y8</accession>
<protein>
    <submittedName>
        <fullName evidence="1">Uncharacterized protein</fullName>
    </submittedName>
</protein>
<dbReference type="AlphaFoldDB" id="A0A151M3Y8"/>
<gene>
    <name evidence="1" type="ORF">Y1Q_0024404</name>
</gene>
<keyword evidence="2" id="KW-1185">Reference proteome</keyword>